<proteinExistence type="predicted"/>
<evidence type="ECO:0000313" key="2">
    <source>
        <dbReference type="Proteomes" id="UP000611640"/>
    </source>
</evidence>
<name>A0A7R7HVB3_9ACTN</name>
<accession>A0A7R7HVB3</accession>
<gene>
    <name evidence="1" type="ORF">Athai_08840</name>
</gene>
<dbReference type="KEGG" id="atl:Athai_08840"/>
<dbReference type="InterPro" id="IPR045660">
    <property type="entry name" value="DUF6390"/>
</dbReference>
<dbReference type="RefSeq" id="WP_203960280.1">
    <property type="nucleotide sequence ID" value="NZ_AP023355.1"/>
</dbReference>
<dbReference type="Proteomes" id="UP000611640">
    <property type="component" value="Chromosome"/>
</dbReference>
<sequence>MTAPGPVLFARYAYPPNALGYCGPDDAGELLERVDRGRGDRGLMVLDRQFDGAWPYLTLIAAAVGAHDPLSAPVVRAYWIGSPLLERVSPRLLATDVVDRFASRLGRHQPELGTAIAAAGRAHHNFHVFTVYPWVGQLRAGWVEEPLRVLDGCRIRWGTVESVSGDTALVRQRPLVWHAGRLALGAPHVAAVRVGRRGYRLVPGIRPGRSVAMHWNWVCDVLRPVDLAALRHYTCTQLRLANSGGE</sequence>
<dbReference type="Pfam" id="PF19927">
    <property type="entry name" value="DUF6390"/>
    <property type="match status" value="1"/>
</dbReference>
<dbReference type="AlphaFoldDB" id="A0A7R7HVB3"/>
<evidence type="ECO:0000313" key="1">
    <source>
        <dbReference type="EMBL" id="BCJ33381.1"/>
    </source>
</evidence>
<protein>
    <submittedName>
        <fullName evidence="1">Uncharacterized protein</fullName>
    </submittedName>
</protein>
<keyword evidence="2" id="KW-1185">Reference proteome</keyword>
<reference evidence="1 2" key="1">
    <citation type="submission" date="2020-08" db="EMBL/GenBank/DDBJ databases">
        <title>Whole genome shotgun sequence of Actinocatenispora thailandica NBRC 105041.</title>
        <authorList>
            <person name="Komaki H."/>
            <person name="Tamura T."/>
        </authorList>
    </citation>
    <scope>NUCLEOTIDE SEQUENCE [LARGE SCALE GENOMIC DNA]</scope>
    <source>
        <strain evidence="1 2">NBRC 105041</strain>
    </source>
</reference>
<dbReference type="EMBL" id="AP023355">
    <property type="protein sequence ID" value="BCJ33381.1"/>
    <property type="molecule type" value="Genomic_DNA"/>
</dbReference>
<organism evidence="1 2">
    <name type="scientific">Actinocatenispora thailandica</name>
    <dbReference type="NCBI Taxonomy" id="227318"/>
    <lineage>
        <taxon>Bacteria</taxon>
        <taxon>Bacillati</taxon>
        <taxon>Actinomycetota</taxon>
        <taxon>Actinomycetes</taxon>
        <taxon>Micromonosporales</taxon>
        <taxon>Micromonosporaceae</taxon>
        <taxon>Actinocatenispora</taxon>
    </lineage>
</organism>